<reference evidence="1 2" key="1">
    <citation type="journal article" date="2012" name="Genome Biol.">
        <title>Sequencing three crocodilian genomes to illuminate the evolution of archosaurs and amniotes.</title>
        <authorList>
            <person name="St John J.A."/>
            <person name="Braun E.L."/>
            <person name="Isberg S.R."/>
            <person name="Miles L.G."/>
            <person name="Chong A.Y."/>
            <person name="Gongora J."/>
            <person name="Dalzell P."/>
            <person name="Moran C."/>
            <person name="Bed'hom B."/>
            <person name="Abzhanov A."/>
            <person name="Burgess S.C."/>
            <person name="Cooksey A.M."/>
            <person name="Castoe T.A."/>
            <person name="Crawford N.G."/>
            <person name="Densmore L.D."/>
            <person name="Drew J.C."/>
            <person name="Edwards S.V."/>
            <person name="Faircloth B.C."/>
            <person name="Fujita M.K."/>
            <person name="Greenwold M.J."/>
            <person name="Hoffmann F.G."/>
            <person name="Howard J.M."/>
            <person name="Iguchi T."/>
            <person name="Janes D.E."/>
            <person name="Khan S.Y."/>
            <person name="Kohno S."/>
            <person name="de Koning A.J."/>
            <person name="Lance S.L."/>
            <person name="McCarthy F.M."/>
            <person name="McCormack J.E."/>
            <person name="Merchant M.E."/>
            <person name="Peterson D.G."/>
            <person name="Pollock D.D."/>
            <person name="Pourmand N."/>
            <person name="Raney B.J."/>
            <person name="Roessler K.A."/>
            <person name="Sanford J.R."/>
            <person name="Sawyer R.H."/>
            <person name="Schmidt C.J."/>
            <person name="Triplett E.W."/>
            <person name="Tuberville T.D."/>
            <person name="Venegas-Anaya M."/>
            <person name="Howard J.T."/>
            <person name="Jarvis E.D."/>
            <person name="Guillette L.J.Jr."/>
            <person name="Glenn T.C."/>
            <person name="Green R.E."/>
            <person name="Ray D.A."/>
        </authorList>
    </citation>
    <scope>NUCLEOTIDE SEQUENCE [LARGE SCALE GENOMIC DNA]</scope>
    <source>
        <strain evidence="1">KSC_2009_1</strain>
    </source>
</reference>
<evidence type="ECO:0000313" key="1">
    <source>
        <dbReference type="EMBL" id="KYO33883.1"/>
    </source>
</evidence>
<dbReference type="Proteomes" id="UP000050525">
    <property type="component" value="Unassembled WGS sequence"/>
</dbReference>
<evidence type="ECO:0000313" key="2">
    <source>
        <dbReference type="Proteomes" id="UP000050525"/>
    </source>
</evidence>
<accession>A0A151NAN3</accession>
<gene>
    <name evidence="1" type="ORF">Y1Q_0024505</name>
</gene>
<comment type="caution">
    <text evidence="1">The sequence shown here is derived from an EMBL/GenBank/DDBJ whole genome shotgun (WGS) entry which is preliminary data.</text>
</comment>
<sequence length="123" mass="13592">MEDIACEQERDAYEVVSSWVDQEFQERILALEERHLESQEWQAAMVAKAVEATGEDRQVLDTILDSLPGGHLAYAEEVAETDPDQAAVTMVVKQGNQDDSSDVNSFAIHTAVIPPTDSETLKS</sequence>
<keyword evidence="2" id="KW-1185">Reference proteome</keyword>
<organism evidence="1 2">
    <name type="scientific">Alligator mississippiensis</name>
    <name type="common">American alligator</name>
    <dbReference type="NCBI Taxonomy" id="8496"/>
    <lineage>
        <taxon>Eukaryota</taxon>
        <taxon>Metazoa</taxon>
        <taxon>Chordata</taxon>
        <taxon>Craniata</taxon>
        <taxon>Vertebrata</taxon>
        <taxon>Euteleostomi</taxon>
        <taxon>Archelosauria</taxon>
        <taxon>Archosauria</taxon>
        <taxon>Crocodylia</taxon>
        <taxon>Alligatoridae</taxon>
        <taxon>Alligatorinae</taxon>
        <taxon>Alligator</taxon>
    </lineage>
</organism>
<dbReference type="AlphaFoldDB" id="A0A151NAN3"/>
<protein>
    <submittedName>
        <fullName evidence="1">Uncharacterized protein</fullName>
    </submittedName>
</protein>
<dbReference type="EMBL" id="AKHW03003627">
    <property type="protein sequence ID" value="KYO33883.1"/>
    <property type="molecule type" value="Genomic_DNA"/>
</dbReference>
<name>A0A151NAN3_ALLMI</name>
<proteinExistence type="predicted"/>